<feature type="domain" description="Cadherin" evidence="3">
    <location>
        <begin position="626"/>
        <end position="716"/>
    </location>
</feature>
<feature type="domain" description="Cadherin" evidence="3">
    <location>
        <begin position="1126"/>
        <end position="1216"/>
    </location>
</feature>
<sequence>MASSLTIVVAEGGAQGSGTNGPFTVIFNENLTTGTVVGTISGSGPVAQWTFRFVTINGEIQDAGGRYKIEGNQIVVANGGSETFNYEDEILHSIRVEAVDKKGVVQAQGNFGIQLADVNEPPSDLKLSQTRIDENAPGGTLIGRLSGVDPDEDAALTYEIVADADGKFDIVDNKLVVKKGAVLDFESKTSHQVTVRVSDGTYSFEKTFTIYVNNLSEIGNDAPTDIMLSATTVDETLQGGGVIGLLSTEDFDIDDVYTYTILNDPDGKFQIVDNELRLKDGATFDFESKTSHTVTVLVVDSGGLSYEKTFTIKVNDVNEPPTSISLSSTEIDEDMKGGDIVGVLGASDPDSAGPFTYSIVGPSDLFVIVDGTLRLKDGVVLDHESQPTLQVTIRVSDGTLTYDQTFTITVRDVNEAPVDIVLSNAVIAENSHGGTNIGQLFGDDPDSGSSFTYTIVTDPDSKFQIVGDWLQVREGAVLDYETNATHQIVVRVSDGELSFDKIFTIHVSNVNEAPTDISLSSTNIDENKLGGTLVGLLSATDADTPGGFTYAIIDDPDRKFQIVDDRLVLRAGATLDFERKASHEVTIRVSDGQLFYDKTFIIQVNDVPEDPANRPPTDITLLTPFVAENAGGGTYIGSLAAIDPDAGNEFTYEIVEDPDGRFELVGNLLRVRSGASFDYETKAAHQVVIRVMDQGGLAYTKVFTIAVTDVNERPTDIILATTSIDENRPGGSVIGTLTGVDPDFENAFTYAIINDPDGKFQIVGNTLQVKDGASLDFEAKSSHSVTIRIFDRGGLSFDKTFTILVHNVNEAPTGITLSATGISESSPPGTIVGTLSGIDPDAGNTFSYEIVNDPDGKFQIVNNLLQLRAGAVLDYETKSAHQVTVRVIDQNGLSFDRTFTIAVGNAPEPVPNSTPVNITLTATSVSESALGGTVIGKLSADDPDAGNTFTYTIFNDPDSKFQIVGNTLQLRSGATLDFEAKAVHQVTVRVKDQGGLTYDKIFYITVGDANERPTDILLSTSRVNEDSAGNALIGMLTGVDPDAGNTFRYTIVDDPDGKFQIVGNELRLRAGAVLDYEKKASHQVTVRVIDQNNLFHDKTFTISVNDVDETPHNRPPIDVTLSTRFVMEGSPGGTVIGLLAGVDPDVGDRLTYVIVDDPDGKFQISNDALVLKAGAVIDYETKSSHQVTVRAIDRNGLFVDKIFYITGGDANERPTDILLSTSRVDEDSAGNALIGMLTGVDPDAGNAFNYAIVDDPDGKFQIVGNELRLRAGAVLDYEKKASHQVTIRVIDQNNLFHDKTFTISVNDVDETPHNRPPTDVALSTRFIMEGEPGGTVIGLLTGVDPDVGDRLTYVIVDDPDGKFQISNDALVLKAGAVIDYETKSSHQVTVRAIDRNGLFLDKIFTIAVHDVNEAPIELTLSNSRVDENALGGTEIGLLSAVDHDAGDDFTYEIVDDPDGKFQISGGVLQVRAGASLDFESKASHQVKIRALDQGHLSYERVFTIRVSDLNEAPSGLTLSSTSVKENVPGGTTIGILHGIDQDAASSATYEIVSDPDEKFQVVDNLLQVRNGTALNYETQASHQVTVRVKDQYGLTFDQTFTIVVQDISEALPNRAPSALGVSNLRVYELTAKGTEIGTLVALDADEGDTLTFSIADDGAAGRFMIEGNRLLVADGTKLDYEQASSHQLRIRVTDKSGAYLEQSVTVTVLDVSPENVTGGASDDTFIGGAGRDNIAGGSGNDKLYGRLGADTLSGGAGRDIFVFDIKPGGKADRDKIVDYRVSDDSIYLDNAIFRKLGKGSPTKPLKLNKNYFVVGEAAQDSNDYLIYNPRKKTLYYDADGSGPGKAVEIFTTQSVVKFTASEFFVI</sequence>
<feature type="domain" description="Cadherin" evidence="3">
    <location>
        <begin position="1618"/>
        <end position="1725"/>
    </location>
</feature>
<feature type="domain" description="Cadherin" evidence="3">
    <location>
        <begin position="1522"/>
        <end position="1618"/>
    </location>
</feature>
<feature type="domain" description="Cadherin" evidence="3">
    <location>
        <begin position="1023"/>
        <end position="1117"/>
    </location>
</feature>
<feature type="domain" description="Cadherin" evidence="3">
    <location>
        <begin position="917"/>
        <end position="1015"/>
    </location>
</feature>
<dbReference type="Proteomes" id="UP000707352">
    <property type="component" value="Unassembled WGS sequence"/>
</dbReference>
<dbReference type="EMBL" id="JAATJS010000002">
    <property type="protein sequence ID" value="NIX76028.1"/>
    <property type="molecule type" value="Genomic_DNA"/>
</dbReference>
<feature type="domain" description="Cadherin" evidence="3">
    <location>
        <begin position="1417"/>
        <end position="1515"/>
    </location>
</feature>
<dbReference type="InterPro" id="IPR001343">
    <property type="entry name" value="Hemolysn_Ca-bd"/>
</dbReference>
<dbReference type="Gene3D" id="2.60.40.60">
    <property type="entry name" value="Cadherins"/>
    <property type="match status" value="15"/>
</dbReference>
<keyword evidence="2" id="KW-0472">Membrane</keyword>
<keyword evidence="1" id="KW-0812">Transmembrane</keyword>
<feature type="domain" description="Cadherin" evidence="3">
    <location>
        <begin position="1327"/>
        <end position="1417"/>
    </location>
</feature>
<feature type="domain" description="Cadherin" evidence="3">
    <location>
        <begin position="1224"/>
        <end position="1319"/>
    </location>
</feature>
<dbReference type="InterPro" id="IPR015919">
    <property type="entry name" value="Cadherin-like_sf"/>
</dbReference>
<organism evidence="4 5">
    <name type="scientific">Microvirga terricola</name>
    <dbReference type="NCBI Taxonomy" id="2719797"/>
    <lineage>
        <taxon>Bacteria</taxon>
        <taxon>Pseudomonadati</taxon>
        <taxon>Pseudomonadota</taxon>
        <taxon>Alphaproteobacteria</taxon>
        <taxon>Hyphomicrobiales</taxon>
        <taxon>Methylobacteriaceae</taxon>
        <taxon>Microvirga</taxon>
    </lineage>
</organism>
<dbReference type="PROSITE" id="PS00330">
    <property type="entry name" value="HEMOLYSIN_CALCIUM"/>
    <property type="match status" value="1"/>
</dbReference>
<proteinExistence type="predicted"/>
<evidence type="ECO:0000256" key="2">
    <source>
        <dbReference type="ARBA" id="ARBA00022989"/>
    </source>
</evidence>
<evidence type="ECO:0000313" key="5">
    <source>
        <dbReference type="Proteomes" id="UP000707352"/>
    </source>
</evidence>
<reference evidence="4 5" key="1">
    <citation type="submission" date="2020-03" db="EMBL/GenBank/DDBJ databases">
        <title>The genome sequence of Microvirga sp. c23x22.</title>
        <authorList>
            <person name="Zhang X."/>
        </authorList>
    </citation>
    <scope>NUCLEOTIDE SEQUENCE [LARGE SCALE GENOMIC DNA]</scope>
    <source>
        <strain evidence="5">c23x22</strain>
    </source>
</reference>
<dbReference type="RefSeq" id="WP_167671938.1">
    <property type="nucleotide sequence ID" value="NZ_JAATJS010000002.1"/>
</dbReference>
<feature type="domain" description="Cadherin" evidence="3">
    <location>
        <begin position="723"/>
        <end position="814"/>
    </location>
</feature>
<dbReference type="PROSITE" id="PS50268">
    <property type="entry name" value="CADHERIN_2"/>
    <property type="match status" value="16"/>
</dbReference>
<comment type="caution">
    <text evidence="4">The sequence shown here is derived from an EMBL/GenBank/DDBJ whole genome shotgun (WGS) entry which is preliminary data.</text>
</comment>
<gene>
    <name evidence="4" type="ORF">HB375_05295</name>
</gene>
<dbReference type="CDD" id="cd11304">
    <property type="entry name" value="Cadherin_repeat"/>
    <property type="match status" value="16"/>
</dbReference>
<feature type="domain" description="Cadherin" evidence="3">
    <location>
        <begin position="124"/>
        <end position="225"/>
    </location>
</feature>
<evidence type="ECO:0000256" key="1">
    <source>
        <dbReference type="ARBA" id="ARBA00022692"/>
    </source>
</evidence>
<dbReference type="InterPro" id="IPR011049">
    <property type="entry name" value="Serralysin-like_metalloprot_C"/>
</dbReference>
<keyword evidence="2" id="KW-1133">Transmembrane helix</keyword>
<dbReference type="SUPFAM" id="SSF49313">
    <property type="entry name" value="Cadherin-like"/>
    <property type="match status" value="16"/>
</dbReference>
<dbReference type="SUPFAM" id="SSF51120">
    <property type="entry name" value="beta-Roll"/>
    <property type="match status" value="1"/>
</dbReference>
<dbReference type="SMART" id="SM00112">
    <property type="entry name" value="CA"/>
    <property type="match status" value="16"/>
</dbReference>
<protein>
    <recommendedName>
        <fullName evidence="3">Cadherin domain-containing protein</fullName>
    </recommendedName>
</protein>
<evidence type="ECO:0000259" key="3">
    <source>
        <dbReference type="PROSITE" id="PS50268"/>
    </source>
</evidence>
<dbReference type="PRINTS" id="PR00205">
    <property type="entry name" value="CADHERIN"/>
</dbReference>
<accession>A0ABX0V848</accession>
<dbReference type="Pfam" id="PF00353">
    <property type="entry name" value="HemolysinCabind"/>
    <property type="match status" value="1"/>
</dbReference>
<dbReference type="Pfam" id="PF00028">
    <property type="entry name" value="Cadherin"/>
    <property type="match status" value="10"/>
</dbReference>
<feature type="domain" description="Cadherin" evidence="3">
    <location>
        <begin position="516"/>
        <end position="618"/>
    </location>
</feature>
<dbReference type="Gene3D" id="2.150.10.10">
    <property type="entry name" value="Serralysin-like metalloprotease, C-terminal"/>
    <property type="match status" value="1"/>
</dbReference>
<dbReference type="PANTHER" id="PTHR24026">
    <property type="entry name" value="FAT ATYPICAL CADHERIN-RELATED"/>
    <property type="match status" value="1"/>
</dbReference>
<keyword evidence="5" id="KW-1185">Reference proteome</keyword>
<feature type="domain" description="Cadherin" evidence="3">
    <location>
        <begin position="232"/>
        <end position="323"/>
    </location>
</feature>
<dbReference type="InterPro" id="IPR018511">
    <property type="entry name" value="Hemolysin-typ_Ca-bd_CS"/>
</dbReference>
<feature type="domain" description="Cadherin" evidence="3">
    <location>
        <begin position="323"/>
        <end position="419"/>
    </location>
</feature>
<dbReference type="PANTHER" id="PTHR24026:SF126">
    <property type="entry name" value="PROTOCADHERIN FAT 4"/>
    <property type="match status" value="1"/>
</dbReference>
<name>A0ABX0V848_9HYPH</name>
<dbReference type="PRINTS" id="PR00313">
    <property type="entry name" value="CABNDNGRPT"/>
</dbReference>
<feature type="domain" description="Cadherin" evidence="3">
    <location>
        <begin position="427"/>
        <end position="516"/>
    </location>
</feature>
<evidence type="ECO:0000313" key="4">
    <source>
        <dbReference type="EMBL" id="NIX76028.1"/>
    </source>
</evidence>
<feature type="domain" description="Cadherin" evidence="3">
    <location>
        <begin position="822"/>
        <end position="917"/>
    </location>
</feature>
<dbReference type="InterPro" id="IPR002126">
    <property type="entry name" value="Cadherin-like_dom"/>
</dbReference>